<name>A0ACC2ZRS9_9EURO</name>
<accession>A0ACC2ZRS9</accession>
<keyword evidence="2" id="KW-1185">Reference proteome</keyword>
<organism evidence="1 2">
    <name type="scientific">Neophaeococcomyces mojaviensis</name>
    <dbReference type="NCBI Taxonomy" id="3383035"/>
    <lineage>
        <taxon>Eukaryota</taxon>
        <taxon>Fungi</taxon>
        <taxon>Dikarya</taxon>
        <taxon>Ascomycota</taxon>
        <taxon>Pezizomycotina</taxon>
        <taxon>Eurotiomycetes</taxon>
        <taxon>Chaetothyriomycetidae</taxon>
        <taxon>Chaetothyriales</taxon>
        <taxon>Chaetothyriales incertae sedis</taxon>
        <taxon>Neophaeococcomyces</taxon>
    </lineage>
</organism>
<gene>
    <name evidence="1" type="ORF">H2198_010402</name>
</gene>
<reference evidence="1" key="1">
    <citation type="submission" date="2022-10" db="EMBL/GenBank/DDBJ databases">
        <title>Culturing micro-colonial fungi from biological soil crusts in the Mojave desert and describing Neophaeococcomyces mojavensis, and introducing the new genera and species Taxawa tesnikishii.</title>
        <authorList>
            <person name="Kurbessoian T."/>
            <person name="Stajich J.E."/>
        </authorList>
    </citation>
    <scope>NUCLEOTIDE SEQUENCE</scope>
    <source>
        <strain evidence="1">JES_112</strain>
    </source>
</reference>
<comment type="caution">
    <text evidence="1">The sequence shown here is derived from an EMBL/GenBank/DDBJ whole genome shotgun (WGS) entry which is preliminary data.</text>
</comment>
<dbReference type="EMBL" id="JAPDRQ010000360">
    <property type="protein sequence ID" value="KAJ9650281.1"/>
    <property type="molecule type" value="Genomic_DNA"/>
</dbReference>
<proteinExistence type="predicted"/>
<protein>
    <submittedName>
        <fullName evidence="1">Uncharacterized protein</fullName>
    </submittedName>
</protein>
<sequence>MESTSNSTSFDVDSFASGLISDLGYVLALFGDLPTKQFLALSLGWADNIVLAVGPIGILTIVVSAIRVEAGPKLKALVGRARESRAEAEVEVLSSTSEEVCELWSGTQIVRATGNISMKEVIYVKQENANLDDKLSCQHELMTLEEAIGDKEYEAVDVRKTNTKVHDEEKKLPDEFCKGNPNLTLNIDGAVASGAESKLFALLGLVLQLAVILMWALTVYHWKLTRARKITPSYGCPCAISGAVIVLAGLLLCAHVVEDVTTERSYKPKVVSKSDPPNQSYQSNQSGPGYEVMRIQKASTVGSQRFGSFMIHNCSGDSCLRMSRRRHTNERMPRRKAYTNLGTFLSVAGFFVQFIGLRTLHFSATLMQLGLMVAMTGLRAWLRRGLTRKPDRQELREGYELSDAVLKLNKIKSFGLLTLSGDTLLLEDVSSSQKRGDSNIRPKTTSRSVTMGTGAGLPNVDSENLANQEYRVVRMRAKLEQVTAWSEDCSPWGKIVANAIEKVFLEVYKMRDGEGIIKFKEDFTRKWTVKTYMQKLAGVTKTGSLVVGPKKFAKMGDKEFISQSAEIYTAIMSLWYADIVQNVDQGSLTTKEPFARVIGRERKGVGDNSCISKWIRATSWRVGAAWPSSEPSEDKESKRFNSKIQFGKQFSSATPPKYLALTIISRLVF</sequence>
<dbReference type="Proteomes" id="UP001172386">
    <property type="component" value="Unassembled WGS sequence"/>
</dbReference>
<evidence type="ECO:0000313" key="2">
    <source>
        <dbReference type="Proteomes" id="UP001172386"/>
    </source>
</evidence>
<evidence type="ECO:0000313" key="1">
    <source>
        <dbReference type="EMBL" id="KAJ9650281.1"/>
    </source>
</evidence>